<dbReference type="Pfam" id="PF17917">
    <property type="entry name" value="RT_RNaseH"/>
    <property type="match status" value="1"/>
</dbReference>
<keyword evidence="6" id="KW-0695">RNA-directed DNA polymerase</keyword>
<keyword evidence="1" id="KW-0808">Transferase</keyword>
<feature type="domain" description="Reverse transcriptase RNase H-like" evidence="7">
    <location>
        <begin position="2"/>
        <end position="56"/>
    </location>
</feature>
<protein>
    <submittedName>
        <fullName evidence="8">Ty3/gypsy retrotransposon protein</fullName>
    </submittedName>
</protein>
<dbReference type="PANTHER" id="PTHR34072">
    <property type="entry name" value="ENZYMATIC POLYPROTEIN-RELATED"/>
    <property type="match status" value="1"/>
</dbReference>
<dbReference type="InterPro" id="IPR043502">
    <property type="entry name" value="DNA/RNA_pol_sf"/>
</dbReference>
<dbReference type="AlphaFoldDB" id="A0A699TC46"/>
<evidence type="ECO:0000259" key="7">
    <source>
        <dbReference type="Pfam" id="PF17917"/>
    </source>
</evidence>
<evidence type="ECO:0000313" key="8">
    <source>
        <dbReference type="EMBL" id="GFD07747.1"/>
    </source>
</evidence>
<reference evidence="8" key="1">
    <citation type="journal article" date="2019" name="Sci. Rep.">
        <title>Draft genome of Tanacetum cinerariifolium, the natural source of mosquito coil.</title>
        <authorList>
            <person name="Yamashiro T."/>
            <person name="Shiraishi A."/>
            <person name="Satake H."/>
            <person name="Nakayama K."/>
        </authorList>
    </citation>
    <scope>NUCLEOTIDE SEQUENCE</scope>
</reference>
<evidence type="ECO:0000256" key="6">
    <source>
        <dbReference type="ARBA" id="ARBA00022918"/>
    </source>
</evidence>
<sequence>MAIGAVLSQENKPIAFFSKKLCQTMQGQSTYTKEFYAITEAVKKWRQYLLGRREIVYPPDLQDSRTTPCRISLIIYWWPRQYQRHSEEALKYFYMARATEGCCTLC</sequence>
<evidence type="ECO:0000256" key="4">
    <source>
        <dbReference type="ARBA" id="ARBA00022759"/>
    </source>
</evidence>
<evidence type="ECO:0000256" key="5">
    <source>
        <dbReference type="ARBA" id="ARBA00022801"/>
    </source>
</evidence>
<organism evidence="8">
    <name type="scientific">Tanacetum cinerariifolium</name>
    <name type="common">Dalmatian daisy</name>
    <name type="synonym">Chrysanthemum cinerariifolium</name>
    <dbReference type="NCBI Taxonomy" id="118510"/>
    <lineage>
        <taxon>Eukaryota</taxon>
        <taxon>Viridiplantae</taxon>
        <taxon>Streptophyta</taxon>
        <taxon>Embryophyta</taxon>
        <taxon>Tracheophyta</taxon>
        <taxon>Spermatophyta</taxon>
        <taxon>Magnoliopsida</taxon>
        <taxon>eudicotyledons</taxon>
        <taxon>Gunneridae</taxon>
        <taxon>Pentapetalae</taxon>
        <taxon>asterids</taxon>
        <taxon>campanulids</taxon>
        <taxon>Asterales</taxon>
        <taxon>Asteraceae</taxon>
        <taxon>Asteroideae</taxon>
        <taxon>Anthemideae</taxon>
        <taxon>Anthemidinae</taxon>
        <taxon>Tanacetum</taxon>
    </lineage>
</organism>
<comment type="caution">
    <text evidence="8">The sequence shown here is derived from an EMBL/GenBank/DDBJ whole genome shotgun (WGS) entry which is preliminary data.</text>
</comment>
<dbReference type="SUPFAM" id="SSF56672">
    <property type="entry name" value="DNA/RNA polymerases"/>
    <property type="match status" value="1"/>
</dbReference>
<evidence type="ECO:0000256" key="1">
    <source>
        <dbReference type="ARBA" id="ARBA00022679"/>
    </source>
</evidence>
<dbReference type="Gene3D" id="3.10.20.370">
    <property type="match status" value="1"/>
</dbReference>
<evidence type="ECO:0000256" key="2">
    <source>
        <dbReference type="ARBA" id="ARBA00022695"/>
    </source>
</evidence>
<dbReference type="GO" id="GO:0003964">
    <property type="term" value="F:RNA-directed DNA polymerase activity"/>
    <property type="evidence" value="ECO:0007669"/>
    <property type="project" value="UniProtKB-KW"/>
</dbReference>
<proteinExistence type="predicted"/>
<name>A0A699TC46_TANCI</name>
<dbReference type="GO" id="GO:0016787">
    <property type="term" value="F:hydrolase activity"/>
    <property type="evidence" value="ECO:0007669"/>
    <property type="project" value="UniProtKB-KW"/>
</dbReference>
<evidence type="ECO:0000256" key="3">
    <source>
        <dbReference type="ARBA" id="ARBA00022722"/>
    </source>
</evidence>
<dbReference type="EMBL" id="BKCJ011233510">
    <property type="protein sequence ID" value="GFD07747.1"/>
    <property type="molecule type" value="Genomic_DNA"/>
</dbReference>
<keyword evidence="4" id="KW-0255">Endonuclease</keyword>
<keyword evidence="2" id="KW-0548">Nucleotidyltransferase</keyword>
<keyword evidence="3" id="KW-0540">Nuclease</keyword>
<gene>
    <name evidence="8" type="ORF">Tci_879716</name>
</gene>
<dbReference type="InterPro" id="IPR041373">
    <property type="entry name" value="RT_RNaseH"/>
</dbReference>
<dbReference type="GO" id="GO:0004519">
    <property type="term" value="F:endonuclease activity"/>
    <property type="evidence" value="ECO:0007669"/>
    <property type="project" value="UniProtKB-KW"/>
</dbReference>
<keyword evidence="5" id="KW-0378">Hydrolase</keyword>
<accession>A0A699TC46</accession>
<dbReference type="PANTHER" id="PTHR34072:SF50">
    <property type="entry name" value="NUCLEOTIDYLTRANSFERASE, RIBONUCLEASE H"/>
    <property type="match status" value="1"/>
</dbReference>